<keyword evidence="1" id="KW-0732">Signal</keyword>
<accession>A0A2S0VPS3</accession>
<feature type="signal peptide" evidence="1">
    <location>
        <begin position="1"/>
        <end position="22"/>
    </location>
</feature>
<dbReference type="Pfam" id="PF15892">
    <property type="entry name" value="BNR_4"/>
    <property type="match status" value="1"/>
</dbReference>
<sequence>MKFVKLACVLLTSTLVLLGCQANNGQSNKAANRAKVTSSPTPVLTSAPAVNSNSVDYFTDNGLSNSVSTLQHPAGEYFNGVTYVTYQGLLEDAYVAAYNHKTKQWVGPFKAGTSAMGKDPKRKIDNHGKPALIVDDLGYIHIAFGGHGGTPDMGENDLGNYNYGKLKHVVSKRPYDISEWQELDNVSPFGTYNQWVKTSNGDLYLFYRHGAHQSNWVYQKSTDHGRTFGERVSVFKTQKRDDGLGVDSWYGYFSEGKNDTIALTYIYHRCGNNHANGKHLGERTNGYYMQMDTKTGVWTNVQGEPVATPIDRATANQKTLVMKNDHTENWSGITTVHHDEKGYPHLRFDQGHHKNRHQGGPKRPKYYRWNGEKWLIGKGGQLPISKGDHIVHSPMQISALLASRDKEKNSIIAWRHSNDGGKTFKQGDVLLARKNNGFEVTSIIHNAHPDALMLVAGKEKSTHLRKMYLVGVNGPIQRAKEQAHHVNESFAARYNIKKK</sequence>
<evidence type="ECO:0000256" key="1">
    <source>
        <dbReference type="SAM" id="SignalP"/>
    </source>
</evidence>
<evidence type="ECO:0000313" key="2">
    <source>
        <dbReference type="EMBL" id="AWB66193.1"/>
    </source>
</evidence>
<dbReference type="AlphaFoldDB" id="A0A2S0VPS3"/>
<protein>
    <recommendedName>
        <fullName evidence="4">BNR repeat-containing family member</fullName>
    </recommendedName>
</protein>
<dbReference type="OrthoDB" id="3493799at2"/>
<name>A0A2S0VPS3_9ALTE</name>
<evidence type="ECO:0008006" key="4">
    <source>
        <dbReference type="Google" id="ProtNLM"/>
    </source>
</evidence>
<dbReference type="RefSeq" id="WP_108602265.1">
    <property type="nucleotide sequence ID" value="NZ_CP026604.1"/>
</dbReference>
<feature type="chain" id="PRO_5015633908" description="BNR repeat-containing family member" evidence="1">
    <location>
        <begin position="23"/>
        <end position="499"/>
    </location>
</feature>
<gene>
    <name evidence="2" type="ORF">C2869_06980</name>
</gene>
<evidence type="ECO:0000313" key="3">
    <source>
        <dbReference type="Proteomes" id="UP000244441"/>
    </source>
</evidence>
<reference evidence="2 3" key="1">
    <citation type="submission" date="2018-01" db="EMBL/GenBank/DDBJ databases">
        <title>Genome sequence of a Cantenovulum-like bacteria.</title>
        <authorList>
            <person name="Tan W.R."/>
            <person name="Lau N.-S."/>
            <person name="Go F."/>
            <person name="Amirul A.-A.A."/>
        </authorList>
    </citation>
    <scope>NUCLEOTIDE SEQUENCE [LARGE SCALE GENOMIC DNA]</scope>
    <source>
        <strain evidence="2 3">CCB-QB4</strain>
    </source>
</reference>
<dbReference type="EMBL" id="CP026604">
    <property type="protein sequence ID" value="AWB66193.1"/>
    <property type="molecule type" value="Genomic_DNA"/>
</dbReference>
<dbReference type="Proteomes" id="UP000244441">
    <property type="component" value="Chromosome"/>
</dbReference>
<keyword evidence="3" id="KW-1185">Reference proteome</keyword>
<dbReference type="PROSITE" id="PS51257">
    <property type="entry name" value="PROKAR_LIPOPROTEIN"/>
    <property type="match status" value="1"/>
</dbReference>
<organism evidence="2 3">
    <name type="scientific">Saccharobesus litoralis</name>
    <dbReference type="NCBI Taxonomy" id="2172099"/>
    <lineage>
        <taxon>Bacteria</taxon>
        <taxon>Pseudomonadati</taxon>
        <taxon>Pseudomonadota</taxon>
        <taxon>Gammaproteobacteria</taxon>
        <taxon>Alteromonadales</taxon>
        <taxon>Alteromonadaceae</taxon>
        <taxon>Saccharobesus</taxon>
    </lineage>
</organism>
<proteinExistence type="predicted"/>
<dbReference type="KEGG" id="cate:C2869_06980"/>